<dbReference type="Gene3D" id="3.40.190.10">
    <property type="entry name" value="Periplasmic binding protein-like II"/>
    <property type="match status" value="1"/>
</dbReference>
<comment type="subcellular location">
    <subcellularLocation>
        <location evidence="1">Cell membrane</location>
        <topology evidence="1">Multi-pass membrane protein</topology>
    </subcellularLocation>
</comment>
<feature type="transmembrane region" description="Helical" evidence="6">
    <location>
        <begin position="226"/>
        <end position="251"/>
    </location>
</feature>
<proteinExistence type="predicted"/>
<dbReference type="AlphaFoldDB" id="A0A2P8HUH8"/>
<keyword evidence="5 6" id="KW-0472">Membrane</keyword>
<feature type="transmembrane region" description="Helical" evidence="6">
    <location>
        <begin position="387"/>
        <end position="408"/>
    </location>
</feature>
<feature type="transmembrane region" description="Helical" evidence="6">
    <location>
        <begin position="21"/>
        <end position="42"/>
    </location>
</feature>
<evidence type="ECO:0000256" key="2">
    <source>
        <dbReference type="ARBA" id="ARBA00022475"/>
    </source>
</evidence>
<evidence type="ECO:0000256" key="3">
    <source>
        <dbReference type="ARBA" id="ARBA00022692"/>
    </source>
</evidence>
<dbReference type="EMBL" id="PYAW01000001">
    <property type="protein sequence ID" value="PSL49873.1"/>
    <property type="molecule type" value="Genomic_DNA"/>
</dbReference>
<evidence type="ECO:0000259" key="7">
    <source>
        <dbReference type="Pfam" id="PF12698"/>
    </source>
</evidence>
<keyword evidence="4 6" id="KW-1133">Transmembrane helix</keyword>
<keyword evidence="3 6" id="KW-0812">Transmembrane</keyword>
<feature type="domain" description="ABC-2 type transporter transmembrane" evidence="7">
    <location>
        <begin position="19"/>
        <end position="408"/>
    </location>
</feature>
<evidence type="ECO:0000256" key="5">
    <source>
        <dbReference type="ARBA" id="ARBA00023136"/>
    </source>
</evidence>
<evidence type="ECO:0000256" key="1">
    <source>
        <dbReference type="ARBA" id="ARBA00004651"/>
    </source>
</evidence>
<evidence type="ECO:0000313" key="8">
    <source>
        <dbReference type="EMBL" id="PSL49873.1"/>
    </source>
</evidence>
<sequence>MEKIWLIIKREFFTRVRKKSFLITTLLVPLAFAAMIIVPILLATSSSENKRIAVVDKSSLFINKFPDSKGVYFKYLQNQNIDSLKQHYEEQGYAGVLYIPDIDINRPSGIEYYSSGQASVTLESGINKDINNIIEKKRMELQGIDQSKLDGIKSDVEAEFKNGKDEKKGSSWVAYGVGYASGFIIYIVLLLFGTSVMRGVMEEKVSRIAEVMISSVKPFQLMMGKIIGIAAVGLLQFFIWGILITVIYTIIPLFISPESMQAAAQGGAMPQGNHADAMEAFSKISEVMNSIHWSLLIPCFIFYFLGGYLFYSSLYAAVGSLANEDAADVQQLTLPITMPIIIGIIIMMKAVHDPTSPLAVWASIIPFTSPMVMMARLPYGVPGTVPYWQLGLSFVCLIGGFIGTTWAAGRIYRTGILMYGKKITLKEAVKWIAKKS</sequence>
<feature type="transmembrane region" description="Helical" evidence="6">
    <location>
        <begin position="172"/>
        <end position="192"/>
    </location>
</feature>
<dbReference type="InterPro" id="IPR013525">
    <property type="entry name" value="ABC2_TM"/>
</dbReference>
<feature type="transmembrane region" description="Helical" evidence="6">
    <location>
        <begin position="291"/>
        <end position="311"/>
    </location>
</feature>
<dbReference type="GO" id="GO:0005886">
    <property type="term" value="C:plasma membrane"/>
    <property type="evidence" value="ECO:0007669"/>
    <property type="project" value="UniProtKB-SubCell"/>
</dbReference>
<comment type="caution">
    <text evidence="8">The sequence shown here is derived from an EMBL/GenBank/DDBJ whole genome shotgun (WGS) entry which is preliminary data.</text>
</comment>
<accession>A0A2P8HUH8</accession>
<feature type="transmembrane region" description="Helical" evidence="6">
    <location>
        <begin position="332"/>
        <end position="352"/>
    </location>
</feature>
<dbReference type="SUPFAM" id="SSF53850">
    <property type="entry name" value="Periplasmic binding protein-like II"/>
    <property type="match status" value="1"/>
</dbReference>
<name>A0A2P8HUH8_CHINA</name>
<dbReference type="PANTHER" id="PTHR30294">
    <property type="entry name" value="MEMBRANE COMPONENT OF ABC TRANSPORTER YHHJ-RELATED"/>
    <property type="match status" value="1"/>
</dbReference>
<dbReference type="OrthoDB" id="9768837at2"/>
<dbReference type="InterPro" id="IPR051449">
    <property type="entry name" value="ABC-2_transporter_component"/>
</dbReference>
<evidence type="ECO:0000256" key="6">
    <source>
        <dbReference type="SAM" id="Phobius"/>
    </source>
</evidence>
<keyword evidence="2" id="KW-1003">Cell membrane</keyword>
<keyword evidence="9" id="KW-1185">Reference proteome</keyword>
<evidence type="ECO:0000256" key="4">
    <source>
        <dbReference type="ARBA" id="ARBA00022989"/>
    </source>
</evidence>
<gene>
    <name evidence="8" type="ORF">CLV51_1011210</name>
</gene>
<dbReference type="Proteomes" id="UP000240971">
    <property type="component" value="Unassembled WGS sequence"/>
</dbReference>
<feature type="transmembrane region" description="Helical" evidence="6">
    <location>
        <begin position="358"/>
        <end position="375"/>
    </location>
</feature>
<dbReference type="PANTHER" id="PTHR30294:SF29">
    <property type="entry name" value="MULTIDRUG ABC TRANSPORTER PERMEASE YBHS-RELATED"/>
    <property type="match status" value="1"/>
</dbReference>
<dbReference type="Pfam" id="PF12698">
    <property type="entry name" value="ABC2_membrane_3"/>
    <property type="match status" value="1"/>
</dbReference>
<evidence type="ECO:0000313" key="9">
    <source>
        <dbReference type="Proteomes" id="UP000240971"/>
    </source>
</evidence>
<protein>
    <submittedName>
        <fullName evidence="8">ABC-2 type transport system permease protein</fullName>
    </submittedName>
</protein>
<dbReference type="RefSeq" id="WP_106527070.1">
    <property type="nucleotide sequence ID" value="NZ_PYAW01000001.1"/>
</dbReference>
<organism evidence="8 9">
    <name type="scientific">Chitinophaga niastensis</name>
    <dbReference type="NCBI Taxonomy" id="536980"/>
    <lineage>
        <taxon>Bacteria</taxon>
        <taxon>Pseudomonadati</taxon>
        <taxon>Bacteroidota</taxon>
        <taxon>Chitinophagia</taxon>
        <taxon>Chitinophagales</taxon>
        <taxon>Chitinophagaceae</taxon>
        <taxon>Chitinophaga</taxon>
    </lineage>
</organism>
<dbReference type="GO" id="GO:0140359">
    <property type="term" value="F:ABC-type transporter activity"/>
    <property type="evidence" value="ECO:0007669"/>
    <property type="project" value="InterPro"/>
</dbReference>
<reference evidence="8 9" key="1">
    <citation type="submission" date="2018-03" db="EMBL/GenBank/DDBJ databases">
        <title>Genomic Encyclopedia of Archaeal and Bacterial Type Strains, Phase II (KMG-II): from individual species to whole genera.</title>
        <authorList>
            <person name="Goeker M."/>
        </authorList>
    </citation>
    <scope>NUCLEOTIDE SEQUENCE [LARGE SCALE GENOMIC DNA]</scope>
    <source>
        <strain evidence="8 9">DSM 24859</strain>
    </source>
</reference>